<dbReference type="AlphaFoldDB" id="A0A314KPN1"/>
<dbReference type="GO" id="GO:0016491">
    <property type="term" value="F:oxidoreductase activity"/>
    <property type="evidence" value="ECO:0007669"/>
    <property type="project" value="InterPro"/>
</dbReference>
<feature type="non-terminal residue" evidence="4">
    <location>
        <position position="1"/>
    </location>
</feature>
<keyword evidence="1" id="KW-0285">Flavoprotein</keyword>
<dbReference type="SMR" id="A0A314KPN1"/>
<evidence type="ECO:0000256" key="2">
    <source>
        <dbReference type="ARBA" id="ARBA00022827"/>
    </source>
</evidence>
<comment type="caution">
    <text evidence="4">The sequence shown here is derived from an EMBL/GenBank/DDBJ whole genome shotgun (WGS) entry which is preliminary data.</text>
</comment>
<evidence type="ECO:0000256" key="1">
    <source>
        <dbReference type="ARBA" id="ARBA00022630"/>
    </source>
</evidence>
<keyword evidence="2" id="KW-0274">FAD</keyword>
<dbReference type="Proteomes" id="UP000187609">
    <property type="component" value="Unassembled WGS sequence"/>
</dbReference>
<evidence type="ECO:0000313" key="4">
    <source>
        <dbReference type="EMBL" id="OIT31145.1"/>
    </source>
</evidence>
<gene>
    <name evidence="4" type="ORF">A4A49_60214</name>
</gene>
<proteinExistence type="predicted"/>
<feature type="domain" description="Berberine/berberine-like" evidence="3">
    <location>
        <begin position="50"/>
        <end position="108"/>
    </location>
</feature>
<dbReference type="Gene3D" id="3.40.462.20">
    <property type="match status" value="1"/>
</dbReference>
<accession>A0A314KPN1</accession>
<dbReference type="PANTHER" id="PTHR32448">
    <property type="entry name" value="OS08G0158400 PROTEIN"/>
    <property type="match status" value="1"/>
</dbReference>
<feature type="non-terminal residue" evidence="4">
    <location>
        <position position="108"/>
    </location>
</feature>
<name>A0A314KPN1_NICAT</name>
<keyword evidence="5" id="KW-1185">Reference proteome</keyword>
<dbReference type="STRING" id="49451.A0A314KPN1"/>
<dbReference type="InterPro" id="IPR012951">
    <property type="entry name" value="BBE"/>
</dbReference>
<evidence type="ECO:0000259" key="3">
    <source>
        <dbReference type="Pfam" id="PF08031"/>
    </source>
</evidence>
<dbReference type="EMBL" id="MJEQ01001346">
    <property type="protein sequence ID" value="OIT31145.1"/>
    <property type="molecule type" value="Genomic_DNA"/>
</dbReference>
<organism evidence="4 5">
    <name type="scientific">Nicotiana attenuata</name>
    <name type="common">Coyote tobacco</name>
    <dbReference type="NCBI Taxonomy" id="49451"/>
    <lineage>
        <taxon>Eukaryota</taxon>
        <taxon>Viridiplantae</taxon>
        <taxon>Streptophyta</taxon>
        <taxon>Embryophyta</taxon>
        <taxon>Tracheophyta</taxon>
        <taxon>Spermatophyta</taxon>
        <taxon>Magnoliopsida</taxon>
        <taxon>eudicotyledons</taxon>
        <taxon>Gunneridae</taxon>
        <taxon>Pentapetalae</taxon>
        <taxon>asterids</taxon>
        <taxon>lamiids</taxon>
        <taxon>Solanales</taxon>
        <taxon>Solanaceae</taxon>
        <taxon>Nicotianoideae</taxon>
        <taxon>Nicotianeae</taxon>
        <taxon>Nicotiana</taxon>
    </lineage>
</organism>
<protein>
    <submittedName>
        <fullName evidence="4">Reticuline oxidase-like protein</fullName>
    </submittedName>
</protein>
<dbReference type="Gramene" id="OIT31145">
    <property type="protein sequence ID" value="OIT31145"/>
    <property type="gene ID" value="A4A49_60214"/>
</dbReference>
<dbReference type="Gene3D" id="3.30.465.10">
    <property type="match status" value="1"/>
</dbReference>
<dbReference type="InterPro" id="IPR016169">
    <property type="entry name" value="FAD-bd_PCMH_sub2"/>
</dbReference>
<sequence length="108" mass="12470">FPHRAGNIAKIQYSTNWNEGGVEAANHYLNLTRVLYNYMTPFMSKYPRAAFINYRDIDLGVTHNGKLSYLEGRVYGIKYCFLGNFNGLVKIKTKVDLDNLFRNEQSIP</sequence>
<dbReference type="Pfam" id="PF08031">
    <property type="entry name" value="BBE"/>
    <property type="match status" value="1"/>
</dbReference>
<evidence type="ECO:0000313" key="5">
    <source>
        <dbReference type="Proteomes" id="UP000187609"/>
    </source>
</evidence>
<reference evidence="4" key="1">
    <citation type="submission" date="2016-11" db="EMBL/GenBank/DDBJ databases">
        <title>The genome of Nicotiana attenuata.</title>
        <authorList>
            <person name="Xu S."/>
            <person name="Brockmoeller T."/>
            <person name="Gaquerel E."/>
            <person name="Navarro A."/>
            <person name="Kuhl H."/>
            <person name="Gase K."/>
            <person name="Ling Z."/>
            <person name="Zhou W."/>
            <person name="Kreitzer C."/>
            <person name="Stanke M."/>
            <person name="Tang H."/>
            <person name="Lyons E."/>
            <person name="Pandey P."/>
            <person name="Pandey S.P."/>
            <person name="Timmermann B."/>
            <person name="Baldwin I.T."/>
        </authorList>
    </citation>
    <scope>NUCLEOTIDE SEQUENCE [LARGE SCALE GENOMIC DNA]</scope>
    <source>
        <strain evidence="4">UT</strain>
    </source>
</reference>
<dbReference type="GO" id="GO:0050660">
    <property type="term" value="F:flavin adenine dinucleotide binding"/>
    <property type="evidence" value="ECO:0007669"/>
    <property type="project" value="InterPro"/>
</dbReference>